<dbReference type="Proteomes" id="UP000740926">
    <property type="component" value="Unassembled WGS sequence"/>
</dbReference>
<dbReference type="EMBL" id="JAANIU010009213">
    <property type="protein sequence ID" value="KAG1533540.1"/>
    <property type="molecule type" value="Genomic_DNA"/>
</dbReference>
<organism evidence="1 2">
    <name type="scientific">Rhizopus delemar</name>
    <dbReference type="NCBI Taxonomy" id="936053"/>
    <lineage>
        <taxon>Eukaryota</taxon>
        <taxon>Fungi</taxon>
        <taxon>Fungi incertae sedis</taxon>
        <taxon>Mucoromycota</taxon>
        <taxon>Mucoromycotina</taxon>
        <taxon>Mucoromycetes</taxon>
        <taxon>Mucorales</taxon>
        <taxon>Mucorineae</taxon>
        <taxon>Rhizopodaceae</taxon>
        <taxon>Rhizopus</taxon>
    </lineage>
</organism>
<dbReference type="AntiFam" id="ANF00164">
    <property type="entry name" value="Shadow ORF (opposite btuB)"/>
</dbReference>
<protein>
    <submittedName>
        <fullName evidence="1">Uncharacterized protein</fullName>
    </submittedName>
</protein>
<name>A0A9P6XVV5_9FUNG</name>
<dbReference type="AlphaFoldDB" id="A0A9P6XVV5"/>
<evidence type="ECO:0000313" key="2">
    <source>
        <dbReference type="Proteomes" id="UP000740926"/>
    </source>
</evidence>
<sequence>MVIEPRSPAVEVLAGDDVDHAGDGVGAVDRRGAVGQHFNALDHRGRDGSQVGVAAGADAHALAVQQHQGALRAQAAQVDVLAAHFFARGSARYRRRW</sequence>
<evidence type="ECO:0000313" key="1">
    <source>
        <dbReference type="EMBL" id="KAG1533540.1"/>
    </source>
</evidence>
<gene>
    <name evidence="1" type="ORF">G6F50_015843</name>
</gene>
<keyword evidence="2" id="KW-1185">Reference proteome</keyword>
<reference evidence="1 2" key="1">
    <citation type="journal article" date="2020" name="Microb. Genom.">
        <title>Genetic diversity of clinical and environmental Mucorales isolates obtained from an investigation of mucormycosis cases among solid organ transplant recipients.</title>
        <authorList>
            <person name="Nguyen M.H."/>
            <person name="Kaul D."/>
            <person name="Muto C."/>
            <person name="Cheng S.J."/>
            <person name="Richter R.A."/>
            <person name="Bruno V.M."/>
            <person name="Liu G."/>
            <person name="Beyhan S."/>
            <person name="Sundermann A.J."/>
            <person name="Mounaud S."/>
            <person name="Pasculle A.W."/>
            <person name="Nierman W.C."/>
            <person name="Driscoll E."/>
            <person name="Cumbie R."/>
            <person name="Clancy C.J."/>
            <person name="Dupont C.L."/>
        </authorList>
    </citation>
    <scope>NUCLEOTIDE SEQUENCE [LARGE SCALE GENOMIC DNA]</scope>
    <source>
        <strain evidence="1 2">GL24</strain>
    </source>
</reference>
<accession>A0A9P6XVV5</accession>
<comment type="caution">
    <text evidence="1">The sequence shown here is derived from an EMBL/GenBank/DDBJ whole genome shotgun (WGS) entry which is preliminary data.</text>
</comment>
<proteinExistence type="predicted"/>